<accession>M0LRQ8</accession>
<dbReference type="InterPro" id="IPR050721">
    <property type="entry name" value="Trk_Ktr_HKT_K-transport"/>
</dbReference>
<evidence type="ECO:0000256" key="5">
    <source>
        <dbReference type="ARBA" id="ARBA00023027"/>
    </source>
</evidence>
<dbReference type="EMBL" id="AOMB01000042">
    <property type="protein sequence ID" value="EMA36161.1"/>
    <property type="molecule type" value="Genomic_DNA"/>
</dbReference>
<keyword evidence="5" id="KW-0520">NAD</keyword>
<dbReference type="GO" id="GO:0015079">
    <property type="term" value="F:potassium ion transmembrane transporter activity"/>
    <property type="evidence" value="ECO:0007669"/>
    <property type="project" value="InterPro"/>
</dbReference>
<dbReference type="NCBIfam" id="NF007034">
    <property type="entry name" value="PRK09496.2-1"/>
    <property type="match status" value="1"/>
</dbReference>
<dbReference type="GO" id="GO:0005886">
    <property type="term" value="C:plasma membrane"/>
    <property type="evidence" value="ECO:0007669"/>
    <property type="project" value="InterPro"/>
</dbReference>
<keyword evidence="3" id="KW-0633">Potassium transport</keyword>
<evidence type="ECO:0000256" key="6">
    <source>
        <dbReference type="ARBA" id="ARBA00023065"/>
    </source>
</evidence>
<keyword evidence="10" id="KW-1185">Reference proteome</keyword>
<evidence type="ECO:0000256" key="1">
    <source>
        <dbReference type="ARBA" id="ARBA00003660"/>
    </source>
</evidence>
<proteinExistence type="predicted"/>
<gene>
    <name evidence="9" type="primary">trkA</name>
    <name evidence="9" type="ORF">C447_15351</name>
</gene>
<evidence type="ECO:0000256" key="4">
    <source>
        <dbReference type="ARBA" id="ARBA00022958"/>
    </source>
</evidence>
<dbReference type="InterPro" id="IPR006036">
    <property type="entry name" value="K_uptake_TrkA"/>
</dbReference>
<dbReference type="SUPFAM" id="SSF51735">
    <property type="entry name" value="NAD(P)-binding Rossmann-fold domains"/>
    <property type="match status" value="2"/>
</dbReference>
<keyword evidence="2" id="KW-0813">Transport</keyword>
<dbReference type="PROSITE" id="PS51201">
    <property type="entry name" value="RCK_N"/>
    <property type="match status" value="2"/>
</dbReference>
<dbReference type="RefSeq" id="WP_007695422.1">
    <property type="nucleotide sequence ID" value="NZ_AJRK01000162.1"/>
</dbReference>
<dbReference type="PANTHER" id="PTHR43833">
    <property type="entry name" value="POTASSIUM CHANNEL PROTEIN 2-RELATED-RELATED"/>
    <property type="match status" value="1"/>
</dbReference>
<evidence type="ECO:0000256" key="3">
    <source>
        <dbReference type="ARBA" id="ARBA00022538"/>
    </source>
</evidence>
<dbReference type="OrthoDB" id="27588at2157"/>
<evidence type="ECO:0000259" key="8">
    <source>
        <dbReference type="PROSITE" id="PS51202"/>
    </source>
</evidence>
<dbReference type="InterPro" id="IPR006037">
    <property type="entry name" value="RCK_C"/>
</dbReference>
<evidence type="ECO:0000256" key="2">
    <source>
        <dbReference type="ARBA" id="ARBA00022448"/>
    </source>
</evidence>
<evidence type="ECO:0000313" key="9">
    <source>
        <dbReference type="EMBL" id="EMA36161.1"/>
    </source>
</evidence>
<dbReference type="AlphaFoldDB" id="M0LRQ8"/>
<dbReference type="Gene3D" id="3.40.50.720">
    <property type="entry name" value="NAD(P)-binding Rossmann-like Domain"/>
    <property type="match status" value="2"/>
</dbReference>
<dbReference type="PRINTS" id="PR00335">
    <property type="entry name" value="KUPTAKETRKA"/>
</dbReference>
<dbReference type="eggNOG" id="arCOG01959">
    <property type="taxonomic scope" value="Archaea"/>
</dbReference>
<dbReference type="PANTHER" id="PTHR43833:SF5">
    <property type="entry name" value="TRK SYSTEM POTASSIUM UPTAKE PROTEIN TRKA"/>
    <property type="match status" value="1"/>
</dbReference>
<feature type="domain" description="RCK N-terminal" evidence="7">
    <location>
        <begin position="1"/>
        <end position="119"/>
    </location>
</feature>
<dbReference type="NCBIfam" id="NF007031">
    <property type="entry name" value="PRK09496.1-2"/>
    <property type="match status" value="1"/>
</dbReference>
<comment type="function">
    <text evidence="1">Part of a potassium transport system.</text>
</comment>
<dbReference type="PROSITE" id="PS51202">
    <property type="entry name" value="RCK_C"/>
    <property type="match status" value="2"/>
</dbReference>
<dbReference type="Pfam" id="PF02080">
    <property type="entry name" value="TrkA_C"/>
    <property type="match status" value="2"/>
</dbReference>
<feature type="domain" description="RCK N-terminal" evidence="7">
    <location>
        <begin position="226"/>
        <end position="343"/>
    </location>
</feature>
<dbReference type="SUPFAM" id="SSF116726">
    <property type="entry name" value="TrkA C-terminal domain-like"/>
    <property type="match status" value="2"/>
</dbReference>
<keyword evidence="4" id="KW-0630">Potassium</keyword>
<dbReference type="Gene3D" id="3.30.70.1450">
    <property type="entry name" value="Regulator of K+ conductance, C-terminal domain"/>
    <property type="match status" value="2"/>
</dbReference>
<keyword evidence="6" id="KW-0406">Ion transport</keyword>
<comment type="caution">
    <text evidence="9">The sequence shown here is derived from an EMBL/GenBank/DDBJ whole genome shotgun (WGS) entry which is preliminary data.</text>
</comment>
<dbReference type="Proteomes" id="UP000011566">
    <property type="component" value="Unassembled WGS sequence"/>
</dbReference>
<dbReference type="InterPro" id="IPR003148">
    <property type="entry name" value="RCK_N"/>
</dbReference>
<feature type="domain" description="RCK C-terminal" evidence="8">
    <location>
        <begin position="139"/>
        <end position="220"/>
    </location>
</feature>
<organism evidence="9 10">
    <name type="scientific">Halococcus hamelinensis 100A6</name>
    <dbReference type="NCBI Taxonomy" id="1132509"/>
    <lineage>
        <taxon>Archaea</taxon>
        <taxon>Methanobacteriati</taxon>
        <taxon>Methanobacteriota</taxon>
        <taxon>Stenosarchaea group</taxon>
        <taxon>Halobacteria</taxon>
        <taxon>Halobacteriales</taxon>
        <taxon>Halococcaceae</taxon>
        <taxon>Halococcus</taxon>
    </lineage>
</organism>
<dbReference type="InterPro" id="IPR036291">
    <property type="entry name" value="NAD(P)-bd_dom_sf"/>
</dbReference>
<dbReference type="NCBIfam" id="NF007039">
    <property type="entry name" value="PRK09496.3-2"/>
    <property type="match status" value="1"/>
</dbReference>
<name>M0LRQ8_9EURY</name>
<evidence type="ECO:0000313" key="10">
    <source>
        <dbReference type="Proteomes" id="UP000011566"/>
    </source>
</evidence>
<reference evidence="9 10" key="1">
    <citation type="journal article" date="2014" name="PLoS Genet.">
        <title>Phylogenetically driven sequencing of extremely halophilic archaea reveals strategies for static and dynamic osmo-response.</title>
        <authorList>
            <person name="Becker E.A."/>
            <person name="Seitzer P.M."/>
            <person name="Tritt A."/>
            <person name="Larsen D."/>
            <person name="Krusor M."/>
            <person name="Yao A.I."/>
            <person name="Wu D."/>
            <person name="Madern D."/>
            <person name="Eisen J.A."/>
            <person name="Darling A.E."/>
            <person name="Facciotti M.T."/>
        </authorList>
    </citation>
    <scope>NUCLEOTIDE SEQUENCE [LARGE SCALE GENOMIC DNA]</scope>
    <source>
        <strain evidence="9 10">100A6</strain>
    </source>
</reference>
<dbReference type="InterPro" id="IPR036721">
    <property type="entry name" value="RCK_C_sf"/>
</dbReference>
<evidence type="ECO:0000259" key="7">
    <source>
        <dbReference type="PROSITE" id="PS51201"/>
    </source>
</evidence>
<feature type="domain" description="RCK C-terminal" evidence="8">
    <location>
        <begin position="363"/>
        <end position="444"/>
    </location>
</feature>
<dbReference type="PATRIC" id="fig|1132509.6.peg.3565"/>
<dbReference type="Pfam" id="PF02254">
    <property type="entry name" value="TrkA_N"/>
    <property type="match status" value="2"/>
</dbReference>
<protein>
    <submittedName>
        <fullName evidence="9">Potassium transporter peripheral membrane component</fullName>
    </submittedName>
</protein>
<sequence>MRVIIVGAGQVGSTIAANLDANHEVVVIDIDDDRVENLMYSYDVLAIEGNGAALPTLREADVERADMVIASTDDDETNIVACAAAKTVSDAFTVARVRGTTHLDTWQEAGGAFGVDFMVSTDLLAAETVARVIGLPAARDVDTFADGSVLMAEFSLPPESPLVDRTVAEADRFDEVTIAAVIREHEVIIPKGETTFAAGDDLVAIGSPEGIRAFAGELTPDQQGEGKDVVVVGGSEVALQTAVILEDRGLHPRLIERDPERARELAERLPHTTVLSSDATDREFLTREHIGDADVVVAALDSDEKTLLASLLADRIGVDRTIALVETAQYASLFEAVGVDAAINPRDATAEEIIRFSREGSTENVAIIDDDRAEVLEIEVDTESVLAGRPIRESAADLPESVTIGAITRDGRYIIPRGDTEVEVGDHVVLFAETRSIDAVAARV</sequence>